<sequence>MNFISDLVTYWNVCTKLLGVPELFNNDFNKCLPFG</sequence>
<name>A0A0E9TEE3_ANGAN</name>
<accession>A0A0E9TEE3</accession>
<dbReference type="EMBL" id="GBXM01056616">
    <property type="protein sequence ID" value="JAH51961.1"/>
    <property type="molecule type" value="Transcribed_RNA"/>
</dbReference>
<reference evidence="1" key="2">
    <citation type="journal article" date="2015" name="Fish Shellfish Immunol.">
        <title>Early steps in the European eel (Anguilla anguilla)-Vibrio vulnificus interaction in the gills: Role of the RtxA13 toxin.</title>
        <authorList>
            <person name="Callol A."/>
            <person name="Pajuelo D."/>
            <person name="Ebbesson L."/>
            <person name="Teles M."/>
            <person name="MacKenzie S."/>
            <person name="Amaro C."/>
        </authorList>
    </citation>
    <scope>NUCLEOTIDE SEQUENCE</scope>
</reference>
<reference evidence="1" key="1">
    <citation type="submission" date="2014-11" db="EMBL/GenBank/DDBJ databases">
        <authorList>
            <person name="Amaro Gonzalez C."/>
        </authorList>
    </citation>
    <scope>NUCLEOTIDE SEQUENCE</scope>
</reference>
<protein>
    <submittedName>
        <fullName evidence="1">Uncharacterized protein</fullName>
    </submittedName>
</protein>
<proteinExistence type="predicted"/>
<evidence type="ECO:0000313" key="1">
    <source>
        <dbReference type="EMBL" id="JAH51961.1"/>
    </source>
</evidence>
<dbReference type="AlphaFoldDB" id="A0A0E9TEE3"/>
<organism evidence="1">
    <name type="scientific">Anguilla anguilla</name>
    <name type="common">European freshwater eel</name>
    <name type="synonym">Muraena anguilla</name>
    <dbReference type="NCBI Taxonomy" id="7936"/>
    <lineage>
        <taxon>Eukaryota</taxon>
        <taxon>Metazoa</taxon>
        <taxon>Chordata</taxon>
        <taxon>Craniata</taxon>
        <taxon>Vertebrata</taxon>
        <taxon>Euteleostomi</taxon>
        <taxon>Actinopterygii</taxon>
        <taxon>Neopterygii</taxon>
        <taxon>Teleostei</taxon>
        <taxon>Anguilliformes</taxon>
        <taxon>Anguillidae</taxon>
        <taxon>Anguilla</taxon>
    </lineage>
</organism>